<evidence type="ECO:0000313" key="3">
    <source>
        <dbReference type="Proteomes" id="UP000035287"/>
    </source>
</evidence>
<proteinExistence type="predicted"/>
<feature type="domain" description="Microcin J25-processing protein McjB C-terminal" evidence="1">
    <location>
        <begin position="63"/>
        <end position="163"/>
    </location>
</feature>
<name>A0A0G3XL36_9SPHN</name>
<keyword evidence="3" id="KW-1185">Reference proteome</keyword>
<dbReference type="InterPro" id="IPR032708">
    <property type="entry name" value="McjB_C"/>
</dbReference>
<sequence length="170" mass="18239">MERLGDRVFRQVIGLSGPDDAALADPSDRVGWSLASQGDDLRPGSGWRMRLAYHLLHHSRHGLPFRLSAKLIGLAASRSASHPHGGQNTVEAIARAVAATEDAVGFSDCYPRALLTAWLALAAGNSCVLAIGVLAPTRKLHAWCTVAGVLPFEPVAEHYLYQPAWTITLP</sequence>
<dbReference type="EMBL" id="CP011770">
    <property type="protein sequence ID" value="AKM11118.1"/>
    <property type="molecule type" value="Genomic_DNA"/>
</dbReference>
<accession>A0A0G3XL36</accession>
<dbReference type="PATRIC" id="fig|1348774.3.peg.3339"/>
<reference evidence="2 3" key="1">
    <citation type="submission" date="2015-06" db="EMBL/GenBank/DDBJ databases">
        <authorList>
            <person name="Zeng Y."/>
            <person name="Huang Y."/>
        </authorList>
    </citation>
    <scope>NUCLEOTIDE SEQUENCE [LARGE SCALE GENOMIC DNA]</scope>
    <source>
        <strain evidence="2 3">PQ-2</strain>
    </source>
</reference>
<protein>
    <recommendedName>
        <fullName evidence="1">Microcin J25-processing protein McjB C-terminal domain-containing protein</fullName>
    </recommendedName>
</protein>
<evidence type="ECO:0000259" key="1">
    <source>
        <dbReference type="Pfam" id="PF13471"/>
    </source>
</evidence>
<organism evidence="2 3">
    <name type="scientific">Croceicoccus naphthovorans</name>
    <dbReference type="NCBI Taxonomy" id="1348774"/>
    <lineage>
        <taxon>Bacteria</taxon>
        <taxon>Pseudomonadati</taxon>
        <taxon>Pseudomonadota</taxon>
        <taxon>Alphaproteobacteria</taxon>
        <taxon>Sphingomonadales</taxon>
        <taxon>Erythrobacteraceae</taxon>
        <taxon>Croceicoccus</taxon>
    </lineage>
</organism>
<dbReference type="AlphaFoldDB" id="A0A0G3XL36"/>
<gene>
    <name evidence="2" type="ORF">AB433_15870</name>
</gene>
<dbReference type="KEGG" id="cna:AB433_15870"/>
<dbReference type="Pfam" id="PF13471">
    <property type="entry name" value="Transglut_core3"/>
    <property type="match status" value="1"/>
</dbReference>
<dbReference type="InterPro" id="IPR053521">
    <property type="entry name" value="McjB-like"/>
</dbReference>
<dbReference type="NCBIfam" id="NF033537">
    <property type="entry name" value="lasso_biosyn_B2"/>
    <property type="match status" value="1"/>
</dbReference>
<dbReference type="Proteomes" id="UP000035287">
    <property type="component" value="Chromosome"/>
</dbReference>
<evidence type="ECO:0000313" key="2">
    <source>
        <dbReference type="EMBL" id="AKM11118.1"/>
    </source>
</evidence>